<dbReference type="NCBIfam" id="TIGR03930">
    <property type="entry name" value="WXG100_ESAT6"/>
    <property type="match status" value="1"/>
</dbReference>
<dbReference type="RefSeq" id="WP_141918989.1">
    <property type="nucleotide sequence ID" value="NZ_BAAAYS010000015.1"/>
</dbReference>
<dbReference type="AlphaFoldDB" id="A0A543HH89"/>
<dbReference type="OrthoDB" id="4278078at2"/>
<comment type="caution">
    <text evidence="3">The sequence shown here is derived from an EMBL/GenBank/DDBJ whole genome shotgun (WGS) entry which is preliminary data.</text>
</comment>
<evidence type="ECO:0000256" key="2">
    <source>
        <dbReference type="SAM" id="Coils"/>
    </source>
</evidence>
<dbReference type="SUPFAM" id="SSF140453">
    <property type="entry name" value="EsxAB dimer-like"/>
    <property type="match status" value="1"/>
</dbReference>
<sequence>MNDEIKVDQAGMLRLIDLLREAIRSMEQILADLDQQVSLLRDRWTGAAAREYQRAQALWRSQLDEMSALLARHRDSVITSQELFRGAAARNREIWS</sequence>
<keyword evidence="2" id="KW-0175">Coiled coil</keyword>
<dbReference type="InterPro" id="IPR036689">
    <property type="entry name" value="ESAT-6-like_sf"/>
</dbReference>
<dbReference type="Proteomes" id="UP000318331">
    <property type="component" value="Unassembled WGS sequence"/>
</dbReference>
<comment type="similarity">
    <text evidence="1">Belongs to the WXG100 family.</text>
</comment>
<dbReference type="EMBL" id="VFPN01000004">
    <property type="protein sequence ID" value="TQM57691.1"/>
    <property type="molecule type" value="Genomic_DNA"/>
</dbReference>
<accession>A0A543HH89</accession>
<dbReference type="Pfam" id="PF06013">
    <property type="entry name" value="WXG100"/>
    <property type="match status" value="1"/>
</dbReference>
<dbReference type="InterPro" id="IPR010310">
    <property type="entry name" value="T7SS_ESAT-6-like"/>
</dbReference>
<reference evidence="3 4" key="1">
    <citation type="submission" date="2019-06" db="EMBL/GenBank/DDBJ databases">
        <title>Sequencing the genomes of 1000 actinobacteria strains.</title>
        <authorList>
            <person name="Klenk H.-P."/>
        </authorList>
    </citation>
    <scope>NUCLEOTIDE SEQUENCE [LARGE SCALE GENOMIC DNA]</scope>
    <source>
        <strain evidence="3 4">DSM 18031</strain>
    </source>
</reference>
<feature type="coiled-coil region" evidence="2">
    <location>
        <begin position="16"/>
        <end position="43"/>
    </location>
</feature>
<evidence type="ECO:0000256" key="1">
    <source>
        <dbReference type="RuleBase" id="RU362001"/>
    </source>
</evidence>
<evidence type="ECO:0000313" key="3">
    <source>
        <dbReference type="EMBL" id="TQM57691.1"/>
    </source>
</evidence>
<name>A0A543HH89_9MICO</name>
<gene>
    <name evidence="3" type="ORF">FB466_2687</name>
</gene>
<keyword evidence="4" id="KW-1185">Reference proteome</keyword>
<evidence type="ECO:0000313" key="4">
    <source>
        <dbReference type="Proteomes" id="UP000318331"/>
    </source>
</evidence>
<organism evidence="3 4">
    <name type="scientific">Klugiella xanthotipulae</name>
    <dbReference type="NCBI Taxonomy" id="244735"/>
    <lineage>
        <taxon>Bacteria</taxon>
        <taxon>Bacillati</taxon>
        <taxon>Actinomycetota</taxon>
        <taxon>Actinomycetes</taxon>
        <taxon>Micrococcales</taxon>
        <taxon>Microbacteriaceae</taxon>
        <taxon>Klugiella</taxon>
    </lineage>
</organism>
<dbReference type="Gene3D" id="1.10.287.1060">
    <property type="entry name" value="ESAT-6-like"/>
    <property type="match status" value="1"/>
</dbReference>
<protein>
    <recommendedName>
        <fullName evidence="1">ESAT-6-like protein</fullName>
    </recommendedName>
</protein>
<proteinExistence type="inferred from homology"/>